<name>A0AAV5HRX4_9ROSI</name>
<reference evidence="8 9" key="1">
    <citation type="journal article" date="2021" name="Commun. Biol.">
        <title>The genome of Shorea leprosula (Dipterocarpaceae) highlights the ecological relevance of drought in aseasonal tropical rainforests.</title>
        <authorList>
            <person name="Ng K.K.S."/>
            <person name="Kobayashi M.J."/>
            <person name="Fawcett J.A."/>
            <person name="Hatakeyama M."/>
            <person name="Paape T."/>
            <person name="Ng C.H."/>
            <person name="Ang C.C."/>
            <person name="Tnah L.H."/>
            <person name="Lee C.T."/>
            <person name="Nishiyama T."/>
            <person name="Sese J."/>
            <person name="O'Brien M.J."/>
            <person name="Copetti D."/>
            <person name="Mohd Noor M.I."/>
            <person name="Ong R.C."/>
            <person name="Putra M."/>
            <person name="Sireger I.Z."/>
            <person name="Indrioko S."/>
            <person name="Kosugi Y."/>
            <person name="Izuno A."/>
            <person name="Isagi Y."/>
            <person name="Lee S.L."/>
            <person name="Shimizu K.K."/>
        </authorList>
    </citation>
    <scope>NUCLEOTIDE SEQUENCE [LARGE SCALE GENOMIC DNA]</scope>
    <source>
        <strain evidence="8">214</strain>
    </source>
</reference>
<dbReference type="GO" id="GO:0005634">
    <property type="term" value="C:nucleus"/>
    <property type="evidence" value="ECO:0007669"/>
    <property type="project" value="UniProtKB-SubCell"/>
</dbReference>
<accession>A0AAV5HRX4</accession>
<keyword evidence="3 6" id="KW-0805">Transcription regulation</keyword>
<dbReference type="InterPro" id="IPR024943">
    <property type="entry name" value="Enhancer_polycomb"/>
</dbReference>
<evidence type="ECO:0000256" key="2">
    <source>
        <dbReference type="ARBA" id="ARBA00008035"/>
    </source>
</evidence>
<evidence type="ECO:0000313" key="9">
    <source>
        <dbReference type="Proteomes" id="UP001054252"/>
    </source>
</evidence>
<evidence type="ECO:0000256" key="1">
    <source>
        <dbReference type="ARBA" id="ARBA00004123"/>
    </source>
</evidence>
<keyword evidence="4 6" id="KW-0804">Transcription</keyword>
<organism evidence="8 9">
    <name type="scientific">Rubroshorea leprosula</name>
    <dbReference type="NCBI Taxonomy" id="152421"/>
    <lineage>
        <taxon>Eukaryota</taxon>
        <taxon>Viridiplantae</taxon>
        <taxon>Streptophyta</taxon>
        <taxon>Embryophyta</taxon>
        <taxon>Tracheophyta</taxon>
        <taxon>Spermatophyta</taxon>
        <taxon>Magnoliopsida</taxon>
        <taxon>eudicotyledons</taxon>
        <taxon>Gunneridae</taxon>
        <taxon>Pentapetalae</taxon>
        <taxon>rosids</taxon>
        <taxon>malvids</taxon>
        <taxon>Malvales</taxon>
        <taxon>Dipterocarpaceae</taxon>
        <taxon>Rubroshorea</taxon>
    </lineage>
</organism>
<proteinExistence type="inferred from homology"/>
<sequence length="274" mass="31179">MKARNPSLGGVYKAGGPSFGRYLPAPIVKVIPVPGVRQVQAFEGVDGLPFQRPYSYICIKADQVSRAMAKRMANYDMDSEDEEWLKKFNNGFFAGSDLLEQLSEDSFELMIDAFEKAYYWSPVDYSNEEAAAKLCLDMGRREVVEAVYGYWLKKRKQRRSALLRVFQKRKSPLVPKRRRRSFRCHGRGRQPSVLQAVAVKEDEVEEQNALQQVEQTRVSANRSMESAVEKRRRVQLLMENANMATYKAMVALRIAEAAGVVVFSDAANAIPFYL</sequence>
<evidence type="ECO:0000256" key="5">
    <source>
        <dbReference type="ARBA" id="ARBA00023242"/>
    </source>
</evidence>
<evidence type="ECO:0000259" key="7">
    <source>
        <dbReference type="Pfam" id="PF10513"/>
    </source>
</evidence>
<gene>
    <name evidence="8" type="ORF">SLEP1_g5438</name>
</gene>
<dbReference type="InterPro" id="IPR019542">
    <property type="entry name" value="Enhancer_polycomb-like_N"/>
</dbReference>
<keyword evidence="5 6" id="KW-0539">Nucleus</keyword>
<evidence type="ECO:0000313" key="8">
    <source>
        <dbReference type="EMBL" id="GKU91582.1"/>
    </source>
</evidence>
<dbReference type="GO" id="GO:0006357">
    <property type="term" value="P:regulation of transcription by RNA polymerase II"/>
    <property type="evidence" value="ECO:0007669"/>
    <property type="project" value="InterPro"/>
</dbReference>
<comment type="subcellular location">
    <subcellularLocation>
        <location evidence="1 6">Nucleus</location>
    </subcellularLocation>
</comment>
<comment type="caution">
    <text evidence="8">The sequence shown here is derived from an EMBL/GenBank/DDBJ whole genome shotgun (WGS) entry which is preliminary data.</text>
</comment>
<dbReference type="GO" id="GO:0035267">
    <property type="term" value="C:NuA4 histone acetyltransferase complex"/>
    <property type="evidence" value="ECO:0007669"/>
    <property type="project" value="InterPro"/>
</dbReference>
<evidence type="ECO:0000256" key="4">
    <source>
        <dbReference type="ARBA" id="ARBA00023163"/>
    </source>
</evidence>
<comment type="similarity">
    <text evidence="2 6">Belongs to the enhancer of polycomb family.</text>
</comment>
<evidence type="ECO:0000256" key="3">
    <source>
        <dbReference type="ARBA" id="ARBA00023015"/>
    </source>
</evidence>
<dbReference type="Proteomes" id="UP001054252">
    <property type="component" value="Unassembled WGS sequence"/>
</dbReference>
<dbReference type="Pfam" id="PF10513">
    <property type="entry name" value="EPL1"/>
    <property type="match status" value="1"/>
</dbReference>
<keyword evidence="9" id="KW-1185">Reference proteome</keyword>
<feature type="domain" description="Enhancer of polycomb-like N-terminal" evidence="7">
    <location>
        <begin position="31"/>
        <end position="116"/>
    </location>
</feature>
<dbReference type="PANTHER" id="PTHR14898">
    <property type="entry name" value="ENHANCER OF POLYCOMB"/>
    <property type="match status" value="1"/>
</dbReference>
<dbReference type="EMBL" id="BPVZ01000005">
    <property type="protein sequence ID" value="GKU91582.1"/>
    <property type="molecule type" value="Genomic_DNA"/>
</dbReference>
<protein>
    <recommendedName>
        <fullName evidence="6">Enhancer of polycomb-like protein</fullName>
    </recommendedName>
</protein>
<dbReference type="AlphaFoldDB" id="A0AAV5HRX4"/>
<evidence type="ECO:0000256" key="6">
    <source>
        <dbReference type="RuleBase" id="RU361124"/>
    </source>
</evidence>